<dbReference type="CDD" id="cd13962">
    <property type="entry name" value="PT_UbiA_UBIAD1"/>
    <property type="match status" value="1"/>
</dbReference>
<keyword evidence="3" id="KW-0474">Menaquinone biosynthesis</keyword>
<keyword evidence="6 8" id="KW-1133">Transmembrane helix</keyword>
<accession>A0ABQ4BZV0</accession>
<feature type="transmembrane region" description="Helical" evidence="8">
    <location>
        <begin position="66"/>
        <end position="82"/>
    </location>
</feature>
<feature type="transmembrane region" description="Helical" evidence="8">
    <location>
        <begin position="146"/>
        <end position="164"/>
    </location>
</feature>
<organism evidence="9 10">
    <name type="scientific">Asanoa iriomotensis</name>
    <dbReference type="NCBI Taxonomy" id="234613"/>
    <lineage>
        <taxon>Bacteria</taxon>
        <taxon>Bacillati</taxon>
        <taxon>Actinomycetota</taxon>
        <taxon>Actinomycetes</taxon>
        <taxon>Micromonosporales</taxon>
        <taxon>Micromonosporaceae</taxon>
        <taxon>Asanoa</taxon>
    </lineage>
</organism>
<comment type="subcellular location">
    <subcellularLocation>
        <location evidence="1">Membrane</location>
        <topology evidence="1">Multi-pass membrane protein</topology>
    </subcellularLocation>
</comment>
<dbReference type="InterPro" id="IPR000537">
    <property type="entry name" value="UbiA_prenyltransferase"/>
</dbReference>
<evidence type="ECO:0000256" key="5">
    <source>
        <dbReference type="ARBA" id="ARBA00022692"/>
    </source>
</evidence>
<dbReference type="Pfam" id="PF01040">
    <property type="entry name" value="UbiA"/>
    <property type="match status" value="1"/>
</dbReference>
<keyword evidence="7 8" id="KW-0472">Membrane</keyword>
<dbReference type="InterPro" id="IPR044878">
    <property type="entry name" value="UbiA_sf"/>
</dbReference>
<dbReference type="Proteomes" id="UP000624325">
    <property type="component" value="Unassembled WGS sequence"/>
</dbReference>
<dbReference type="PANTHER" id="PTHR13929:SF0">
    <property type="entry name" value="UBIA PRENYLTRANSFERASE DOMAIN-CONTAINING PROTEIN 1"/>
    <property type="match status" value="1"/>
</dbReference>
<name>A0ABQ4BZV0_9ACTN</name>
<gene>
    <name evidence="9" type="ORF">Air01nite_21320</name>
</gene>
<evidence type="ECO:0000256" key="4">
    <source>
        <dbReference type="ARBA" id="ARBA00022679"/>
    </source>
</evidence>
<keyword evidence="10" id="KW-1185">Reference proteome</keyword>
<dbReference type="EMBL" id="BONC01000011">
    <property type="protein sequence ID" value="GIF56037.1"/>
    <property type="molecule type" value="Genomic_DNA"/>
</dbReference>
<reference evidence="9 10" key="1">
    <citation type="submission" date="2021-01" db="EMBL/GenBank/DDBJ databases">
        <title>Whole genome shotgun sequence of Asanoa iriomotensis NBRC 100142.</title>
        <authorList>
            <person name="Komaki H."/>
            <person name="Tamura T."/>
        </authorList>
    </citation>
    <scope>NUCLEOTIDE SEQUENCE [LARGE SCALE GENOMIC DNA]</scope>
    <source>
        <strain evidence="9 10">NBRC 100142</strain>
    </source>
</reference>
<dbReference type="InterPro" id="IPR026046">
    <property type="entry name" value="UBIAD1"/>
</dbReference>
<comment type="pathway">
    <text evidence="2">Quinol/quinone metabolism; menaquinone biosynthesis.</text>
</comment>
<evidence type="ECO:0000256" key="8">
    <source>
        <dbReference type="SAM" id="Phobius"/>
    </source>
</evidence>
<evidence type="ECO:0000313" key="9">
    <source>
        <dbReference type="EMBL" id="GIF56037.1"/>
    </source>
</evidence>
<evidence type="ECO:0000256" key="7">
    <source>
        <dbReference type="ARBA" id="ARBA00023136"/>
    </source>
</evidence>
<sequence>MSSLSVADRLSAWRYAFATTNPPAQGVVDPVTRWLVVTRAGVLPMTFTSGLIAVLLAAVAVVHVDWLNVTLAVLGIVVAHLANNLMNDLTDTDVGNDTADYPRALYAPHPILAGLVTRRQLVAGILLCQVVDLAIMITLIVRQNWWIAAFALGGLFLSWAYTAPPLRLKKIGLGEADVLVTWGPLMVGGVYYAGTGTLPWAVVVTALVYALLPTTVLMGKHIDKLPYDARSSTRTLPVVLGEPAAKAATIGMMVLYYVGVVVLVSVGELPWPALLTLGGVPTLVWVWRRFREPKPVDPPPNNPVWPLWWAPLAFIHTRRAGGLLIIGLAAWAVWVAVR</sequence>
<evidence type="ECO:0000256" key="6">
    <source>
        <dbReference type="ARBA" id="ARBA00022989"/>
    </source>
</evidence>
<feature type="transmembrane region" description="Helical" evidence="8">
    <location>
        <begin position="320"/>
        <end position="337"/>
    </location>
</feature>
<keyword evidence="4" id="KW-0808">Transferase</keyword>
<keyword evidence="5 8" id="KW-0812">Transmembrane</keyword>
<evidence type="ECO:0000256" key="2">
    <source>
        <dbReference type="ARBA" id="ARBA00004863"/>
    </source>
</evidence>
<dbReference type="Gene3D" id="1.10.357.140">
    <property type="entry name" value="UbiA prenyltransferase"/>
    <property type="match status" value="1"/>
</dbReference>
<evidence type="ECO:0000256" key="1">
    <source>
        <dbReference type="ARBA" id="ARBA00004141"/>
    </source>
</evidence>
<feature type="transmembrane region" description="Helical" evidence="8">
    <location>
        <begin position="200"/>
        <end position="222"/>
    </location>
</feature>
<dbReference type="RefSeq" id="WP_203701829.1">
    <property type="nucleotide sequence ID" value="NZ_BAAALU010000008.1"/>
</dbReference>
<evidence type="ECO:0000256" key="3">
    <source>
        <dbReference type="ARBA" id="ARBA00022428"/>
    </source>
</evidence>
<evidence type="ECO:0000313" key="10">
    <source>
        <dbReference type="Proteomes" id="UP000624325"/>
    </source>
</evidence>
<dbReference type="PANTHER" id="PTHR13929">
    <property type="entry name" value="1,4-DIHYDROXY-2-NAPHTHOATE OCTAPRENYLTRANSFERASE"/>
    <property type="match status" value="1"/>
</dbReference>
<proteinExistence type="predicted"/>
<protein>
    <recommendedName>
        <fullName evidence="11">Prenyltransferase</fullName>
    </recommendedName>
</protein>
<evidence type="ECO:0008006" key="11">
    <source>
        <dbReference type="Google" id="ProtNLM"/>
    </source>
</evidence>
<comment type="caution">
    <text evidence="9">The sequence shown here is derived from an EMBL/GenBank/DDBJ whole genome shotgun (WGS) entry which is preliminary data.</text>
</comment>
<feature type="transmembrane region" description="Helical" evidence="8">
    <location>
        <begin position="42"/>
        <end position="60"/>
    </location>
</feature>